<sequence>MEMWCGGLAAKRASGGKCGVCGDPFNGTRSSEVPNGQWVTKPPTLTGDYVQGDWINVTVNLTAAHKGYFVFRLCPAVTDEVEVTQKCLNQYPLEIVNGSPGNRFKYNLGNQGSGMYNFTLILPGNLTCARCVLQWDYTCGNQGTTDMENETFRACADIRINRKDDEMDNEIDVTEKPKITKDTVNDKYEAKETEKYNFEDYESWNQASNYI</sequence>
<dbReference type="EMBL" id="CAEY01002016">
    <property type="status" value="NOT_ANNOTATED_CDS"/>
    <property type="molecule type" value="Genomic_DNA"/>
</dbReference>
<organism evidence="2 3">
    <name type="scientific">Tetranychus urticae</name>
    <name type="common">Two-spotted spider mite</name>
    <dbReference type="NCBI Taxonomy" id="32264"/>
    <lineage>
        <taxon>Eukaryota</taxon>
        <taxon>Metazoa</taxon>
        <taxon>Ecdysozoa</taxon>
        <taxon>Arthropoda</taxon>
        <taxon>Chelicerata</taxon>
        <taxon>Arachnida</taxon>
        <taxon>Acari</taxon>
        <taxon>Acariformes</taxon>
        <taxon>Trombidiformes</taxon>
        <taxon>Prostigmata</taxon>
        <taxon>Eleutherengona</taxon>
        <taxon>Raphignathae</taxon>
        <taxon>Tetranychoidea</taxon>
        <taxon>Tetranychidae</taxon>
        <taxon>Tetranychus</taxon>
    </lineage>
</organism>
<proteinExistence type="predicted"/>
<name>T1KDI2_TETUR</name>
<dbReference type="Pfam" id="PF03067">
    <property type="entry name" value="LPMO_10"/>
    <property type="match status" value="1"/>
</dbReference>
<dbReference type="STRING" id="32264.T1KDI2"/>
<reference evidence="2" key="2">
    <citation type="submission" date="2015-06" db="UniProtKB">
        <authorList>
            <consortium name="EnsemblMetazoa"/>
        </authorList>
    </citation>
    <scope>IDENTIFICATION</scope>
</reference>
<protein>
    <recommendedName>
        <fullName evidence="1">Chitin-binding type-4 domain-containing protein</fullName>
    </recommendedName>
</protein>
<dbReference type="EnsemblMetazoa" id="tetur09g03020.1">
    <property type="protein sequence ID" value="tetur09g03020.1"/>
    <property type="gene ID" value="tetur09g03020"/>
</dbReference>
<dbReference type="Proteomes" id="UP000015104">
    <property type="component" value="Unassembled WGS sequence"/>
</dbReference>
<dbReference type="HOGENOM" id="CLU_041201_0_0_1"/>
<dbReference type="AlphaFoldDB" id="T1KDI2"/>
<evidence type="ECO:0000313" key="3">
    <source>
        <dbReference type="Proteomes" id="UP000015104"/>
    </source>
</evidence>
<reference evidence="3" key="1">
    <citation type="submission" date="2011-08" db="EMBL/GenBank/DDBJ databases">
        <authorList>
            <person name="Rombauts S."/>
        </authorList>
    </citation>
    <scope>NUCLEOTIDE SEQUENCE</scope>
    <source>
        <strain evidence="3">London</strain>
    </source>
</reference>
<evidence type="ECO:0000313" key="2">
    <source>
        <dbReference type="EnsemblMetazoa" id="tetur09g03020.1"/>
    </source>
</evidence>
<feature type="domain" description="Chitin-binding type-4" evidence="1">
    <location>
        <begin position="10"/>
        <end position="158"/>
    </location>
</feature>
<accession>T1KDI2</accession>
<keyword evidence="3" id="KW-1185">Reference proteome</keyword>
<dbReference type="InterPro" id="IPR004302">
    <property type="entry name" value="Cellulose/chitin-bd_N"/>
</dbReference>
<evidence type="ECO:0000259" key="1">
    <source>
        <dbReference type="Pfam" id="PF03067"/>
    </source>
</evidence>